<dbReference type="GO" id="GO:0000155">
    <property type="term" value="F:phosphorelay sensor kinase activity"/>
    <property type="evidence" value="ECO:0007669"/>
    <property type="project" value="InterPro"/>
</dbReference>
<feature type="domain" description="Histidine kinase" evidence="8">
    <location>
        <begin position="799"/>
        <end position="993"/>
    </location>
</feature>
<dbReference type="EMBL" id="FQWV01000003">
    <property type="protein sequence ID" value="SHG93974.1"/>
    <property type="molecule type" value="Genomic_DNA"/>
</dbReference>
<evidence type="ECO:0000259" key="9">
    <source>
        <dbReference type="PROSITE" id="PS50110"/>
    </source>
</evidence>
<evidence type="ECO:0000256" key="7">
    <source>
        <dbReference type="SAM" id="MobiDB-lite"/>
    </source>
</evidence>
<dbReference type="Pfam" id="PF13185">
    <property type="entry name" value="GAF_2"/>
    <property type="match status" value="2"/>
</dbReference>
<evidence type="ECO:0000256" key="6">
    <source>
        <dbReference type="PROSITE-ProRule" id="PRU00169"/>
    </source>
</evidence>
<dbReference type="InterPro" id="IPR000014">
    <property type="entry name" value="PAS"/>
</dbReference>
<dbReference type="InterPro" id="IPR036890">
    <property type="entry name" value="HATPase_C_sf"/>
</dbReference>
<dbReference type="InterPro" id="IPR005467">
    <property type="entry name" value="His_kinase_dom"/>
</dbReference>
<dbReference type="InterPro" id="IPR050736">
    <property type="entry name" value="Sensor_HK_Regulatory"/>
</dbReference>
<dbReference type="SUPFAM" id="SSF47384">
    <property type="entry name" value="Homodimeric domain of signal transducing histidine kinase"/>
    <property type="match status" value="1"/>
</dbReference>
<dbReference type="AlphaFoldDB" id="A0A1M5NWK4"/>
<evidence type="ECO:0000256" key="4">
    <source>
        <dbReference type="ARBA" id="ARBA00022777"/>
    </source>
</evidence>
<dbReference type="Gene3D" id="1.10.287.130">
    <property type="match status" value="1"/>
</dbReference>
<reference evidence="10 11" key="1">
    <citation type="submission" date="2016-11" db="EMBL/GenBank/DDBJ databases">
        <authorList>
            <person name="Jaros S."/>
            <person name="Januszkiewicz K."/>
            <person name="Wedrychowicz H."/>
        </authorList>
    </citation>
    <scope>NUCLEOTIDE SEQUENCE [LARGE SCALE GENOMIC DNA]</scope>
    <source>
        <strain evidence="10 11">DSM 9297</strain>
    </source>
</reference>
<dbReference type="InterPro" id="IPR003661">
    <property type="entry name" value="HisK_dim/P_dom"/>
</dbReference>
<dbReference type="InterPro" id="IPR003594">
    <property type="entry name" value="HATPase_dom"/>
</dbReference>
<dbReference type="CDD" id="cd00130">
    <property type="entry name" value="PAS"/>
    <property type="match status" value="1"/>
</dbReference>
<sequence length="998" mass="106551">MADRIRVLLVAGDEEHAALVSTRLERVDAGLAVETAVGADEALDRLESDSLNCVVSDYALPDRTGIDLLEAVREERPDLPFILYTADGSEAIASEAISAGVTEYLRKRSGTEQFDRLADRIRDSVDRYRADRRAAAADRNTAIASDVTEALVRATTAEDAERQVCAVLAESGAYGSVGIGGVDDEGGLNFRATATSDDTGPNGGNDTSPNGGGDFTAAGSAIDERQSAAAAVATRAVESGQIVVERVDGPTGSEAGGETAAVPLVAGDGGRGVLVARAAGGGTLDRCDRELLETVGDSVAHSLRSFDTRRRLNAERDRRRALFANAPMPVVEAEMSDDGSHRVIDANAAFERRFGREADEVVGRDIADVIDFPDWTDANRDGERRLASGGLVVEEVVRETVDGPWEFLLTAIPRGGNVAEIAGDDRDIDAGADPGDPDDDTDDPDATPGDDGVADGWYVWYLDIAEQKRRERAIEGLHATVGALVEARTPESVAEITADALHDILDLPYNGVHLYDEQTGGLVPVAWTDETEAIVGEPPTFAPGEGLAGRTYESGEPQVYEDLESASERYNSETPVGSEIVLPLGDHGVLLVGAPERAAFDDIDVSMAKTLAEHATAVLHRIERERILEALQHRTQRLMKATTRDAISEVAVETANGVLGAQLSGVHLLCDGGRRLALAAGADSVETQFDQPPEYVRSDDDPANEVVWNAFDSGEPRYIDDIRTHERLAEQTPSRSVIVYPLADHGVFIVSSTEPNAFDETDKTFTEILATGVAAALDRVERERELRRRNEHLDEFAGLISHDLRNPLNVAQGRVELAREETDSDHLDPAARSINRALSLLEESLAFAREGRDEADFEPVNLATAAVESWSHLDTGDAELAVETTRTVTADASRLKQVLENLIGNAVKHGGDGVTVTVGDLPTGFYVADDGPGIPPDSRGDVFEVGYSSDDGSTGYGLYIVSRIVDAHGWEIAVVDADAADGTDGGVRFEITGVDPVA</sequence>
<keyword evidence="3" id="KW-0808">Transferase</keyword>
<dbReference type="Pfam" id="PF00512">
    <property type="entry name" value="HisKA"/>
    <property type="match status" value="1"/>
</dbReference>
<dbReference type="SUPFAM" id="SSF55874">
    <property type="entry name" value="ATPase domain of HSP90 chaperone/DNA topoisomerase II/histidine kinase"/>
    <property type="match status" value="1"/>
</dbReference>
<organism evidence="10 11">
    <name type="scientific">Halobaculum gomorrense</name>
    <dbReference type="NCBI Taxonomy" id="43928"/>
    <lineage>
        <taxon>Archaea</taxon>
        <taxon>Methanobacteriati</taxon>
        <taxon>Methanobacteriota</taxon>
        <taxon>Stenosarchaea group</taxon>
        <taxon>Halobacteria</taxon>
        <taxon>Halobacteriales</taxon>
        <taxon>Haloferacaceae</taxon>
        <taxon>Halobaculum</taxon>
    </lineage>
</organism>
<dbReference type="PANTHER" id="PTHR43711:SF1">
    <property type="entry name" value="HISTIDINE KINASE 1"/>
    <property type="match status" value="1"/>
</dbReference>
<dbReference type="InterPro" id="IPR035965">
    <property type="entry name" value="PAS-like_dom_sf"/>
</dbReference>
<dbReference type="Gene3D" id="3.30.565.10">
    <property type="entry name" value="Histidine kinase-like ATPase, C-terminal domain"/>
    <property type="match status" value="1"/>
</dbReference>
<dbReference type="PANTHER" id="PTHR43711">
    <property type="entry name" value="TWO-COMPONENT HISTIDINE KINASE"/>
    <property type="match status" value="1"/>
</dbReference>
<dbReference type="Pfam" id="PF00072">
    <property type="entry name" value="Response_reg"/>
    <property type="match status" value="1"/>
</dbReference>
<dbReference type="PROSITE" id="PS50109">
    <property type="entry name" value="HIS_KIN"/>
    <property type="match status" value="1"/>
</dbReference>
<dbReference type="Pfam" id="PF13492">
    <property type="entry name" value="GAF_3"/>
    <property type="match status" value="1"/>
</dbReference>
<dbReference type="InterPro" id="IPR011006">
    <property type="entry name" value="CheY-like_superfamily"/>
</dbReference>
<dbReference type="CDD" id="cd00075">
    <property type="entry name" value="HATPase"/>
    <property type="match status" value="1"/>
</dbReference>
<dbReference type="Pfam" id="PF02518">
    <property type="entry name" value="HATPase_c"/>
    <property type="match status" value="1"/>
</dbReference>
<keyword evidence="5" id="KW-0902">Two-component regulatory system</keyword>
<evidence type="ECO:0000313" key="11">
    <source>
        <dbReference type="Proteomes" id="UP000184357"/>
    </source>
</evidence>
<feature type="region of interest" description="Disordered" evidence="7">
    <location>
        <begin position="425"/>
        <end position="452"/>
    </location>
</feature>
<dbReference type="SMART" id="SM00448">
    <property type="entry name" value="REC"/>
    <property type="match status" value="1"/>
</dbReference>
<feature type="region of interest" description="Disordered" evidence="7">
    <location>
        <begin position="191"/>
        <end position="218"/>
    </location>
</feature>
<evidence type="ECO:0000256" key="3">
    <source>
        <dbReference type="ARBA" id="ARBA00022679"/>
    </source>
</evidence>
<dbReference type="SMART" id="SM00091">
    <property type="entry name" value="PAS"/>
    <property type="match status" value="1"/>
</dbReference>
<name>A0A1M5NWK4_9EURY</name>
<keyword evidence="4" id="KW-0418">Kinase</keyword>
<feature type="modified residue" description="4-aspartylphosphate" evidence="6">
    <location>
        <position position="57"/>
    </location>
</feature>
<dbReference type="InterPro" id="IPR003018">
    <property type="entry name" value="GAF"/>
</dbReference>
<dbReference type="NCBIfam" id="TIGR00229">
    <property type="entry name" value="sensory_box"/>
    <property type="match status" value="1"/>
</dbReference>
<comment type="catalytic activity">
    <reaction evidence="1">
        <text>ATP + protein L-histidine = ADP + protein N-phospho-L-histidine.</text>
        <dbReference type="EC" id="2.7.13.3"/>
    </reaction>
</comment>
<protein>
    <recommendedName>
        <fullName evidence="2">histidine kinase</fullName>
        <ecNumber evidence="2">2.7.13.3</ecNumber>
    </recommendedName>
</protein>
<dbReference type="Gene3D" id="3.40.50.2300">
    <property type="match status" value="1"/>
</dbReference>
<gene>
    <name evidence="10" type="ORF">SAMN05443636_1374</name>
</gene>
<keyword evidence="6" id="KW-0597">Phosphoprotein</keyword>
<dbReference type="CDD" id="cd00156">
    <property type="entry name" value="REC"/>
    <property type="match status" value="1"/>
</dbReference>
<dbReference type="OrthoDB" id="8127at2157"/>
<dbReference type="InterPro" id="IPR001789">
    <property type="entry name" value="Sig_transdc_resp-reg_receiver"/>
</dbReference>
<feature type="compositionally biased region" description="Polar residues" evidence="7">
    <location>
        <begin position="192"/>
        <end position="209"/>
    </location>
</feature>
<feature type="compositionally biased region" description="Acidic residues" evidence="7">
    <location>
        <begin position="435"/>
        <end position="445"/>
    </location>
</feature>
<dbReference type="Proteomes" id="UP000184357">
    <property type="component" value="Unassembled WGS sequence"/>
</dbReference>
<dbReference type="SMART" id="SM00387">
    <property type="entry name" value="HATPase_c"/>
    <property type="match status" value="1"/>
</dbReference>
<evidence type="ECO:0000256" key="2">
    <source>
        <dbReference type="ARBA" id="ARBA00012438"/>
    </source>
</evidence>
<dbReference type="PROSITE" id="PS50110">
    <property type="entry name" value="RESPONSE_REGULATORY"/>
    <property type="match status" value="1"/>
</dbReference>
<dbReference type="STRING" id="43928.SAMN05443636_1374"/>
<feature type="domain" description="Response regulatory" evidence="9">
    <location>
        <begin position="6"/>
        <end position="122"/>
    </location>
</feature>
<dbReference type="RefSeq" id="WP_073307863.1">
    <property type="nucleotide sequence ID" value="NZ_FQWV01000003.1"/>
</dbReference>
<dbReference type="SMART" id="SM00388">
    <property type="entry name" value="HisKA"/>
    <property type="match status" value="1"/>
</dbReference>
<dbReference type="SUPFAM" id="SSF52172">
    <property type="entry name" value="CheY-like"/>
    <property type="match status" value="1"/>
</dbReference>
<dbReference type="EC" id="2.7.13.3" evidence="2"/>
<dbReference type="SMART" id="SM00065">
    <property type="entry name" value="GAF"/>
    <property type="match status" value="2"/>
</dbReference>
<dbReference type="CDD" id="cd00082">
    <property type="entry name" value="HisKA"/>
    <property type="match status" value="1"/>
</dbReference>
<dbReference type="SUPFAM" id="SSF55785">
    <property type="entry name" value="PYP-like sensor domain (PAS domain)"/>
    <property type="match status" value="1"/>
</dbReference>
<dbReference type="InterPro" id="IPR029016">
    <property type="entry name" value="GAF-like_dom_sf"/>
</dbReference>
<dbReference type="Gene3D" id="3.30.450.20">
    <property type="entry name" value="PAS domain"/>
    <property type="match status" value="1"/>
</dbReference>
<evidence type="ECO:0000256" key="1">
    <source>
        <dbReference type="ARBA" id="ARBA00000085"/>
    </source>
</evidence>
<evidence type="ECO:0000256" key="5">
    <source>
        <dbReference type="ARBA" id="ARBA00023012"/>
    </source>
</evidence>
<evidence type="ECO:0000313" key="10">
    <source>
        <dbReference type="EMBL" id="SHG93974.1"/>
    </source>
</evidence>
<dbReference type="InterPro" id="IPR036097">
    <property type="entry name" value="HisK_dim/P_sf"/>
</dbReference>
<dbReference type="SUPFAM" id="SSF55781">
    <property type="entry name" value="GAF domain-like"/>
    <property type="match status" value="3"/>
</dbReference>
<dbReference type="Pfam" id="PF13188">
    <property type="entry name" value="PAS_8"/>
    <property type="match status" value="1"/>
</dbReference>
<proteinExistence type="predicted"/>
<accession>A0A1M5NWK4</accession>
<keyword evidence="11" id="KW-1185">Reference proteome</keyword>
<evidence type="ECO:0000259" key="8">
    <source>
        <dbReference type="PROSITE" id="PS50109"/>
    </source>
</evidence>
<dbReference type="Gene3D" id="3.30.450.40">
    <property type="match status" value="3"/>
</dbReference>